<keyword evidence="3 7" id="KW-0812">Transmembrane</keyword>
<evidence type="ECO:0000256" key="3">
    <source>
        <dbReference type="ARBA" id="ARBA00022692"/>
    </source>
</evidence>
<dbReference type="InterPro" id="IPR051584">
    <property type="entry name" value="GPCR-associated_LMBR1"/>
</dbReference>
<organism evidence="8 9">
    <name type="scientific">Catenaria anguillulae PL171</name>
    <dbReference type="NCBI Taxonomy" id="765915"/>
    <lineage>
        <taxon>Eukaryota</taxon>
        <taxon>Fungi</taxon>
        <taxon>Fungi incertae sedis</taxon>
        <taxon>Blastocladiomycota</taxon>
        <taxon>Blastocladiomycetes</taxon>
        <taxon>Blastocladiales</taxon>
        <taxon>Catenariaceae</taxon>
        <taxon>Catenaria</taxon>
    </lineage>
</organism>
<comment type="subcellular location">
    <subcellularLocation>
        <location evidence="1">Membrane</location>
        <topology evidence="1">Multi-pass membrane protein</topology>
    </subcellularLocation>
</comment>
<reference evidence="8 9" key="1">
    <citation type="submission" date="2016-07" db="EMBL/GenBank/DDBJ databases">
        <title>Pervasive Adenine N6-methylation of Active Genes in Fungi.</title>
        <authorList>
            <consortium name="DOE Joint Genome Institute"/>
            <person name="Mondo S.J."/>
            <person name="Dannebaum R.O."/>
            <person name="Kuo R.C."/>
            <person name="Labutti K."/>
            <person name="Haridas S."/>
            <person name="Kuo A."/>
            <person name="Salamov A."/>
            <person name="Ahrendt S.R."/>
            <person name="Lipzen A."/>
            <person name="Sullivan W."/>
            <person name="Andreopoulos W.B."/>
            <person name="Clum A."/>
            <person name="Lindquist E."/>
            <person name="Daum C."/>
            <person name="Ramamoorthy G.K."/>
            <person name="Gryganskyi A."/>
            <person name="Culley D."/>
            <person name="Magnuson J.K."/>
            <person name="James T.Y."/>
            <person name="O'Malley M.A."/>
            <person name="Stajich J.E."/>
            <person name="Spatafora J.W."/>
            <person name="Visel A."/>
            <person name="Grigoriev I.V."/>
        </authorList>
    </citation>
    <scope>NUCLEOTIDE SEQUENCE [LARGE SCALE GENOMIC DNA]</scope>
    <source>
        <strain evidence="8 9">PL171</strain>
    </source>
</reference>
<accession>A0A1Y2H884</accession>
<dbReference type="GO" id="GO:0016020">
    <property type="term" value="C:membrane"/>
    <property type="evidence" value="ECO:0007669"/>
    <property type="project" value="UniProtKB-SubCell"/>
</dbReference>
<evidence type="ECO:0000256" key="6">
    <source>
        <dbReference type="SAM" id="MobiDB-lite"/>
    </source>
</evidence>
<comment type="caution">
    <text evidence="8">The sequence shown here is derived from an EMBL/GenBank/DDBJ whole genome shotgun (WGS) entry which is preliminary data.</text>
</comment>
<comment type="similarity">
    <text evidence="2">Belongs to the LIMR family.</text>
</comment>
<keyword evidence="4 7" id="KW-1133">Transmembrane helix</keyword>
<feature type="compositionally biased region" description="Pro residues" evidence="6">
    <location>
        <begin position="624"/>
        <end position="633"/>
    </location>
</feature>
<dbReference type="OrthoDB" id="203099at2759"/>
<feature type="compositionally biased region" description="Low complexity" evidence="6">
    <location>
        <begin position="710"/>
        <end position="732"/>
    </location>
</feature>
<evidence type="ECO:0000256" key="4">
    <source>
        <dbReference type="ARBA" id="ARBA00022989"/>
    </source>
</evidence>
<feature type="region of interest" description="Disordered" evidence="6">
    <location>
        <begin position="695"/>
        <end position="760"/>
    </location>
</feature>
<evidence type="ECO:0000313" key="9">
    <source>
        <dbReference type="Proteomes" id="UP000193411"/>
    </source>
</evidence>
<feature type="transmembrane region" description="Helical" evidence="7">
    <location>
        <begin position="73"/>
        <end position="91"/>
    </location>
</feature>
<name>A0A1Y2H884_9FUNG</name>
<keyword evidence="5 7" id="KW-0472">Membrane</keyword>
<feature type="transmembrane region" description="Helical" evidence="7">
    <location>
        <begin position="409"/>
        <end position="428"/>
    </location>
</feature>
<feature type="region of interest" description="Disordered" evidence="6">
    <location>
        <begin position="601"/>
        <end position="635"/>
    </location>
</feature>
<feature type="compositionally biased region" description="Low complexity" evidence="6">
    <location>
        <begin position="739"/>
        <end position="754"/>
    </location>
</feature>
<dbReference type="Proteomes" id="UP000193411">
    <property type="component" value="Unassembled WGS sequence"/>
</dbReference>
<dbReference type="AlphaFoldDB" id="A0A1Y2H884"/>
<evidence type="ECO:0000313" key="8">
    <source>
        <dbReference type="EMBL" id="ORZ29913.1"/>
    </source>
</evidence>
<dbReference type="PANTHER" id="PTHR21355:SF0">
    <property type="entry name" value="G-PROTEIN COUPLED RECEPTOR-ASSOCIATED PROTEIN LMBRD2"/>
    <property type="match status" value="1"/>
</dbReference>
<evidence type="ECO:0000256" key="2">
    <source>
        <dbReference type="ARBA" id="ARBA00010487"/>
    </source>
</evidence>
<feature type="transmembrane region" description="Helical" evidence="7">
    <location>
        <begin position="173"/>
        <end position="193"/>
    </location>
</feature>
<feature type="transmembrane region" description="Helical" evidence="7">
    <location>
        <begin position="448"/>
        <end position="471"/>
    </location>
</feature>
<dbReference type="EMBL" id="MCFL01000121">
    <property type="protein sequence ID" value="ORZ29913.1"/>
    <property type="molecule type" value="Genomic_DNA"/>
</dbReference>
<protein>
    <submittedName>
        <fullName evidence="8">LMBR1-like membrane protein-domain-containing protein</fullName>
    </submittedName>
</protein>
<feature type="transmembrane region" description="Helical" evidence="7">
    <location>
        <begin position="134"/>
        <end position="153"/>
    </location>
</feature>
<sequence>MSLHLLLQNDSVPLDPGNASPPPPTLPTSPPLAIDITSTTGTAWIIIVWLAVLSIALVTLLQLGNRKETPPAIGFFVFLGWAGPFSILYFLPLDLTSSKYRQCVEQASSSAAASECIPPLLYLSSDDLRTIWQSIYWTLFFITWFAIPILQSYCDSGGFTALQSLRKALRYNAWYYGTIGIVALVTLAYVTVVNGPPNWLALKSIGMALSNAYGLILLVLCLSYGIVDVPRELWLAADVRRSLTILEYRAVRYRDNLQAATRSLESIYREIAALDRTVPVSDHVRPYVDKLLIRLPAEHRTATVPTSSSMFNFSSWFSRGNNGASPSGPQPGSVTLKALQQLHRSLKMATLEYNRRKYKWDHLVKSALYYQDILDNEDNSDGRFHVIGRFVPPWQQRAEFIWFTYLRAWTLRAVSIVCGVMSLALVWSEVTMSMGLSVLALFTRTHSYTVLQAACITAVGYMTICTFVPLLSLRVFSVHQLAPGHHSAVPSLLFFAAQMTRFTFPMCWNFANLAEADNLVFSKVMGTVNLVPLLGEGFNDWVPISLVVLASMTLLNVHGRLFKCLKLDTAYVASEEEGDSASSDRADGRLLLQQARASRSTQVAEIGNTPLSADRQGLLSSNPGSPPVAPAPGVPNIAPILPDDAFVPLAKRGARGAARHHQTQNVLSAARAVLEGNASVSAAGKTVGVTANQPAEATLFPPPPPPAQHSPSVSTRSVPVSAAPSASVRGVSNSGSLRSVAAAADPKAVPKPSKGMFDDL</sequence>
<dbReference type="InterPro" id="IPR006876">
    <property type="entry name" value="LMBR1-like_membr_prot"/>
</dbReference>
<proteinExistence type="inferred from homology"/>
<feature type="transmembrane region" description="Helical" evidence="7">
    <location>
        <begin position="205"/>
        <end position="227"/>
    </location>
</feature>
<gene>
    <name evidence="8" type="ORF">BCR44DRAFT_1504783</name>
</gene>
<feature type="transmembrane region" description="Helical" evidence="7">
    <location>
        <begin position="41"/>
        <end position="61"/>
    </location>
</feature>
<evidence type="ECO:0000256" key="7">
    <source>
        <dbReference type="SAM" id="Phobius"/>
    </source>
</evidence>
<dbReference type="Pfam" id="PF04791">
    <property type="entry name" value="LMBR1"/>
    <property type="match status" value="1"/>
</dbReference>
<evidence type="ECO:0000256" key="5">
    <source>
        <dbReference type="ARBA" id="ARBA00023136"/>
    </source>
</evidence>
<evidence type="ECO:0000256" key="1">
    <source>
        <dbReference type="ARBA" id="ARBA00004141"/>
    </source>
</evidence>
<dbReference type="PANTHER" id="PTHR21355">
    <property type="entry name" value="G-PROTEIN COUPLED RECEPTOR-ASSOCIATED PROTEIN LMBRD2"/>
    <property type="match status" value="1"/>
</dbReference>
<keyword evidence="9" id="KW-1185">Reference proteome</keyword>